<evidence type="ECO:0000313" key="7">
    <source>
        <dbReference type="Proteomes" id="UP000637239"/>
    </source>
</evidence>
<dbReference type="AlphaFoldDB" id="A0A7R7ZM08"/>
<comment type="similarity">
    <text evidence="2">Belongs to the RRP1 family.</text>
</comment>
<feature type="region of interest" description="Disordered" evidence="5">
    <location>
        <begin position="324"/>
        <end position="344"/>
    </location>
</feature>
<name>A0A7R7ZM08_ASPCH</name>
<evidence type="ECO:0000256" key="1">
    <source>
        <dbReference type="ARBA" id="ARBA00004123"/>
    </source>
</evidence>
<evidence type="ECO:0000256" key="5">
    <source>
        <dbReference type="SAM" id="MobiDB-lite"/>
    </source>
</evidence>
<evidence type="ECO:0000256" key="2">
    <source>
        <dbReference type="ARBA" id="ARBA00006374"/>
    </source>
</evidence>
<dbReference type="GO" id="GO:0030688">
    <property type="term" value="C:preribosome, small subunit precursor"/>
    <property type="evidence" value="ECO:0007669"/>
    <property type="project" value="InterPro"/>
</dbReference>
<feature type="compositionally biased region" description="Basic residues" evidence="5">
    <location>
        <begin position="153"/>
        <end position="163"/>
    </location>
</feature>
<keyword evidence="7" id="KW-1185">Reference proteome</keyword>
<evidence type="ECO:0000256" key="3">
    <source>
        <dbReference type="ARBA" id="ARBA00022552"/>
    </source>
</evidence>
<feature type="compositionally biased region" description="Low complexity" evidence="5">
    <location>
        <begin position="179"/>
        <end position="197"/>
    </location>
</feature>
<protein>
    <recommendedName>
        <fullName evidence="8">Ribosomal RNA processing protein</fullName>
    </recommendedName>
</protein>
<dbReference type="InterPro" id="IPR010301">
    <property type="entry name" value="RRP1"/>
</dbReference>
<reference evidence="6" key="2">
    <citation type="submission" date="2021-02" db="EMBL/GenBank/DDBJ databases">
        <title>Aspergillus chevalieri M1 genome sequence.</title>
        <authorList>
            <person name="Kadooka C."/>
            <person name="Mori K."/>
            <person name="Futagami T."/>
        </authorList>
    </citation>
    <scope>NUCLEOTIDE SEQUENCE</scope>
    <source>
        <strain evidence="6">M1</strain>
    </source>
</reference>
<dbReference type="PANTHER" id="PTHR13026:SF0">
    <property type="entry name" value="RIBOSOMAL RNA PROCESSING 1B"/>
    <property type="match status" value="1"/>
</dbReference>
<dbReference type="Pfam" id="PF05997">
    <property type="entry name" value="Nop52"/>
    <property type="match status" value="2"/>
</dbReference>
<dbReference type="PANTHER" id="PTHR13026">
    <property type="entry name" value="NNP-1 PROTEIN NOVEL NUCLEAR PROTEIN 1 NOP52"/>
    <property type="match status" value="1"/>
</dbReference>
<keyword evidence="3" id="KW-0698">rRNA processing</keyword>
<dbReference type="Proteomes" id="UP000637239">
    <property type="component" value="Chromosome 3"/>
</dbReference>
<gene>
    <name evidence="6" type="ORF">ACHE_30151S</name>
</gene>
<comment type="subcellular location">
    <subcellularLocation>
        <location evidence="1">Nucleus</location>
    </subcellularLocation>
</comment>
<keyword evidence="4" id="KW-0539">Nucleus</keyword>
<evidence type="ECO:0000313" key="6">
    <source>
        <dbReference type="EMBL" id="BCR86164.1"/>
    </source>
</evidence>
<sequence>MTDVQRTPFVRDLASSDRKTRDKALDSLTLFLRSRTDLSLIDLLKLWKGLFFCFYHSDRPLTQQALARSLSYSLVPTLPRPTVHRFLRAFWITIGREFHAIDRLRLDKYMYLIRCYVGVAFEIFVKGKQQQPGNDDGGKKRKREEEQAAAKSKNQKKQNKRSKGKDNTDEQSNRISNGTTTTTATTDTQTPTTTTDSDAAKWTDLKSYLSIISEGPLNPLNFDPDQDTSINEKTDYVPMPHGPDGLRYHLLDIWIDELEKVLEFEQGDSEEGEETKPRKVISEAPMDLILGPIETLRVEGLHKPVRTRAAEALQDERLFEWGFKERKVESEDEDEESEEWGGFD</sequence>
<evidence type="ECO:0000256" key="4">
    <source>
        <dbReference type="ARBA" id="ARBA00023242"/>
    </source>
</evidence>
<dbReference type="KEGG" id="ache:ACHE_30151S"/>
<dbReference type="GeneID" id="66980523"/>
<dbReference type="GO" id="GO:0005634">
    <property type="term" value="C:nucleus"/>
    <property type="evidence" value="ECO:0007669"/>
    <property type="project" value="UniProtKB-SubCell"/>
</dbReference>
<accession>A0A7R7ZM08</accession>
<evidence type="ECO:0008006" key="8">
    <source>
        <dbReference type="Google" id="ProtNLM"/>
    </source>
</evidence>
<organism evidence="6 7">
    <name type="scientific">Aspergillus chevalieri</name>
    <name type="common">Eurotium chevalieri</name>
    <dbReference type="NCBI Taxonomy" id="182096"/>
    <lineage>
        <taxon>Eukaryota</taxon>
        <taxon>Fungi</taxon>
        <taxon>Dikarya</taxon>
        <taxon>Ascomycota</taxon>
        <taxon>Pezizomycotina</taxon>
        <taxon>Eurotiomycetes</taxon>
        <taxon>Eurotiomycetidae</taxon>
        <taxon>Eurotiales</taxon>
        <taxon>Aspergillaceae</taxon>
        <taxon>Aspergillus</taxon>
        <taxon>Aspergillus subgen. Aspergillus</taxon>
    </lineage>
</organism>
<feature type="compositionally biased region" description="Acidic residues" evidence="5">
    <location>
        <begin position="330"/>
        <end position="344"/>
    </location>
</feature>
<dbReference type="RefSeq" id="XP_043134686.1">
    <property type="nucleotide sequence ID" value="XM_043276737.1"/>
</dbReference>
<dbReference type="EMBL" id="AP024418">
    <property type="protein sequence ID" value="BCR86164.1"/>
    <property type="molecule type" value="Genomic_DNA"/>
</dbReference>
<proteinExistence type="inferred from homology"/>
<dbReference type="GO" id="GO:0006364">
    <property type="term" value="P:rRNA processing"/>
    <property type="evidence" value="ECO:0007669"/>
    <property type="project" value="UniProtKB-KW"/>
</dbReference>
<reference evidence="6" key="1">
    <citation type="submission" date="2021-01" db="EMBL/GenBank/DDBJ databases">
        <authorList>
            <consortium name="Aspergillus chevalieri M1 genome sequencing consortium"/>
            <person name="Kazuki M."/>
            <person name="Futagami T."/>
        </authorList>
    </citation>
    <scope>NUCLEOTIDE SEQUENCE</scope>
    <source>
        <strain evidence="6">M1</strain>
    </source>
</reference>
<feature type="region of interest" description="Disordered" evidence="5">
    <location>
        <begin position="129"/>
        <end position="198"/>
    </location>
</feature>